<feature type="region of interest" description="Disordered" evidence="1">
    <location>
        <begin position="111"/>
        <end position="142"/>
    </location>
</feature>
<organism evidence="2 3">
    <name type="scientific">Mycena rosella</name>
    <name type="common">Pink bonnet</name>
    <name type="synonym">Agaricus rosellus</name>
    <dbReference type="NCBI Taxonomy" id="1033263"/>
    <lineage>
        <taxon>Eukaryota</taxon>
        <taxon>Fungi</taxon>
        <taxon>Dikarya</taxon>
        <taxon>Basidiomycota</taxon>
        <taxon>Agaricomycotina</taxon>
        <taxon>Agaricomycetes</taxon>
        <taxon>Agaricomycetidae</taxon>
        <taxon>Agaricales</taxon>
        <taxon>Marasmiineae</taxon>
        <taxon>Mycenaceae</taxon>
        <taxon>Mycena</taxon>
    </lineage>
</organism>
<evidence type="ECO:0000313" key="2">
    <source>
        <dbReference type="EMBL" id="KAJ7697897.1"/>
    </source>
</evidence>
<feature type="compositionally biased region" description="Basic and acidic residues" evidence="1">
    <location>
        <begin position="111"/>
        <end position="123"/>
    </location>
</feature>
<feature type="compositionally biased region" description="Basic and acidic residues" evidence="1">
    <location>
        <begin position="154"/>
        <end position="163"/>
    </location>
</feature>
<proteinExistence type="predicted"/>
<accession>A0AAD7GNW5</accession>
<keyword evidence="3" id="KW-1185">Reference proteome</keyword>
<name>A0AAD7GNW5_MYCRO</name>
<gene>
    <name evidence="2" type="ORF">B0H17DRAFT_1130177</name>
</gene>
<dbReference type="EMBL" id="JARKIE010000028">
    <property type="protein sequence ID" value="KAJ7697897.1"/>
    <property type="molecule type" value="Genomic_DNA"/>
</dbReference>
<evidence type="ECO:0000313" key="3">
    <source>
        <dbReference type="Proteomes" id="UP001221757"/>
    </source>
</evidence>
<protein>
    <submittedName>
        <fullName evidence="2">Uncharacterized protein</fullName>
    </submittedName>
</protein>
<dbReference type="AlphaFoldDB" id="A0AAD7GNW5"/>
<dbReference type="Proteomes" id="UP001221757">
    <property type="component" value="Unassembled WGS sequence"/>
</dbReference>
<comment type="caution">
    <text evidence="2">The sequence shown here is derived from an EMBL/GenBank/DDBJ whole genome shotgun (WGS) entry which is preliminary data.</text>
</comment>
<feature type="region of interest" description="Disordered" evidence="1">
    <location>
        <begin position="154"/>
        <end position="177"/>
    </location>
</feature>
<sequence>MSSLLPVMFTSTDLRVRGGEKDVTATTRTHASASRDGEYVTVFEDDACPPPATVMVRAGGGRIRLRTHACMHKDKEDARIWGGSDLIVAGREDRIRGRRPMTAREQRRWMRERPGSDVEDAHSRVNASCGRTSRGGALGAREGVRGAIAGRCQERRSEASGRDIHRHPSNCKSSLQL</sequence>
<evidence type="ECO:0000256" key="1">
    <source>
        <dbReference type="SAM" id="MobiDB-lite"/>
    </source>
</evidence>
<reference evidence="2" key="1">
    <citation type="submission" date="2023-03" db="EMBL/GenBank/DDBJ databases">
        <title>Massive genome expansion in bonnet fungi (Mycena s.s.) driven by repeated elements and novel gene families across ecological guilds.</title>
        <authorList>
            <consortium name="Lawrence Berkeley National Laboratory"/>
            <person name="Harder C.B."/>
            <person name="Miyauchi S."/>
            <person name="Viragh M."/>
            <person name="Kuo A."/>
            <person name="Thoen E."/>
            <person name="Andreopoulos B."/>
            <person name="Lu D."/>
            <person name="Skrede I."/>
            <person name="Drula E."/>
            <person name="Henrissat B."/>
            <person name="Morin E."/>
            <person name="Kohler A."/>
            <person name="Barry K."/>
            <person name="LaButti K."/>
            <person name="Morin E."/>
            <person name="Salamov A."/>
            <person name="Lipzen A."/>
            <person name="Mereny Z."/>
            <person name="Hegedus B."/>
            <person name="Baldrian P."/>
            <person name="Stursova M."/>
            <person name="Weitz H."/>
            <person name="Taylor A."/>
            <person name="Grigoriev I.V."/>
            <person name="Nagy L.G."/>
            <person name="Martin F."/>
            <person name="Kauserud H."/>
        </authorList>
    </citation>
    <scope>NUCLEOTIDE SEQUENCE</scope>
    <source>
        <strain evidence="2">CBHHK067</strain>
    </source>
</reference>